<dbReference type="AlphaFoldDB" id="H9TID8"/>
<gene>
    <name evidence="1" type="ORF">pSH146_65_57</name>
</gene>
<organism evidence="1">
    <name type="scientific">Salmonella enterica subsp. enterica serovar Heidelberg</name>
    <dbReference type="NCBI Taxonomy" id="611"/>
    <lineage>
        <taxon>Bacteria</taxon>
        <taxon>Pseudomonadati</taxon>
        <taxon>Pseudomonadota</taxon>
        <taxon>Gammaproteobacteria</taxon>
        <taxon>Enterobacterales</taxon>
        <taxon>Enterobacteriaceae</taxon>
        <taxon>Salmonella</taxon>
    </lineage>
</organism>
<sequence length="42" mass="4814">MGRQHSSLLLSLLAQLIRSPLIRPKTTLVAQGYFQYLDTRLN</sequence>
<accession>H9TID8</accession>
<dbReference type="EMBL" id="JN983044">
    <property type="protein sequence ID" value="AFG20956.1"/>
    <property type="molecule type" value="Genomic_DNA"/>
</dbReference>
<name>H9TID8_SALET</name>
<geneLocation type="plasmid" evidence="1">
    <name>pSH146_65</name>
</geneLocation>
<proteinExistence type="predicted"/>
<keyword evidence="1" id="KW-0614">Plasmid</keyword>
<evidence type="ECO:0000313" key="1">
    <source>
        <dbReference type="EMBL" id="AFG20956.1"/>
    </source>
</evidence>
<protein>
    <submittedName>
        <fullName evidence="1">Uncharacterized protein</fullName>
    </submittedName>
</protein>
<reference evidence="1" key="1">
    <citation type="submission" date="2011-11" db="EMBL/GenBank/DDBJ databases">
        <title>DNA Sequence Analysis of Plasmids from Multidrug Resistant Salmonella enterica Serotype Heidelberg Isolates.</title>
        <authorList>
            <person name="Han J."/>
            <person name="Lynne A.M."/>
            <person name="David D.E."/>
            <person name="Tang H."/>
            <person name="Foley S.L."/>
        </authorList>
    </citation>
    <scope>NUCLEOTIDE SEQUENCE</scope>
    <source>
        <strain evidence="1">146</strain>
        <plasmid evidence="1">pSH146_65</plasmid>
    </source>
</reference>